<dbReference type="EMBL" id="QQZZ01000160">
    <property type="protein sequence ID" value="RMZ38388.1"/>
    <property type="molecule type" value="Genomic_DNA"/>
</dbReference>
<accession>A0AB74BV48</accession>
<protein>
    <recommendedName>
        <fullName evidence="3">Protein kinase domain-containing protein</fullName>
    </recommendedName>
</protein>
<name>A0AB74BV48_ASPFL</name>
<comment type="caution">
    <text evidence="1">The sequence shown here is derived from an EMBL/GenBank/DDBJ whole genome shotgun (WGS) entry which is preliminary data.</text>
</comment>
<dbReference type="Proteomes" id="UP000275480">
    <property type="component" value="Unassembled WGS sequence"/>
</dbReference>
<organism evidence="1 2">
    <name type="scientific">Aspergillus flavus</name>
    <dbReference type="NCBI Taxonomy" id="5059"/>
    <lineage>
        <taxon>Eukaryota</taxon>
        <taxon>Fungi</taxon>
        <taxon>Dikarya</taxon>
        <taxon>Ascomycota</taxon>
        <taxon>Pezizomycotina</taxon>
        <taxon>Eurotiomycetes</taxon>
        <taxon>Eurotiomycetidae</taxon>
        <taxon>Eurotiales</taxon>
        <taxon>Aspergillaceae</taxon>
        <taxon>Aspergillus</taxon>
        <taxon>Aspergillus subgen. Circumdati</taxon>
    </lineage>
</organism>
<evidence type="ECO:0000313" key="1">
    <source>
        <dbReference type="EMBL" id="RMZ38388.1"/>
    </source>
</evidence>
<dbReference type="AlphaFoldDB" id="A0AB74BV48"/>
<gene>
    <name evidence="1" type="ORF">CA14_007631</name>
</gene>
<evidence type="ECO:0000313" key="2">
    <source>
        <dbReference type="Proteomes" id="UP000275480"/>
    </source>
</evidence>
<sequence length="107" mass="12610">MCHSCATGHTNELTYPEQYIANEQSGYATSRLFNWHRSYDDGIWLDDGQRDIESVRQVQKHPWIIDPFNSPDDEPVEEPKHHELCVERILQWNSEVQKCRQAKVETP</sequence>
<reference evidence="1 2" key="1">
    <citation type="submission" date="2018-07" db="EMBL/GenBank/DDBJ databases">
        <title>Identification of spontaneous genetic mutation associated with occurrence of a yellow conidial color mutant of Aspergillus flavus.</title>
        <authorList>
            <person name="Chang P.-K."/>
            <person name="Mack B.M."/>
            <person name="Scharfenstein L."/>
            <person name="Gilbert M.K."/>
        </authorList>
    </citation>
    <scope>NUCLEOTIDE SEQUENCE [LARGE SCALE GENOMIC DNA]</scope>
    <source>
        <strain evidence="1 2">CA14</strain>
    </source>
</reference>
<evidence type="ECO:0008006" key="3">
    <source>
        <dbReference type="Google" id="ProtNLM"/>
    </source>
</evidence>
<proteinExistence type="predicted"/>